<comment type="similarity">
    <text evidence="2">Belongs to the class-V pyridoxal-phosphate-dependent aminotransferase family.</text>
</comment>
<evidence type="ECO:0000259" key="6">
    <source>
        <dbReference type="Pfam" id="PF00266"/>
    </source>
</evidence>
<dbReference type="PANTHER" id="PTHR21152:SF40">
    <property type="entry name" value="ALANINE--GLYOXYLATE AMINOTRANSFERASE"/>
    <property type="match status" value="1"/>
</dbReference>
<dbReference type="InterPro" id="IPR015421">
    <property type="entry name" value="PyrdxlP-dep_Trfase_major"/>
</dbReference>
<dbReference type="RefSeq" id="WP_274374755.1">
    <property type="nucleotide sequence ID" value="NZ_CP072943.1"/>
</dbReference>
<dbReference type="KEGG" id="aram:KAR29_06255"/>
<dbReference type="GO" id="GO:0004760">
    <property type="term" value="F:L-serine-pyruvate transaminase activity"/>
    <property type="evidence" value="ECO:0007669"/>
    <property type="project" value="TreeGrafter"/>
</dbReference>
<dbReference type="AlphaFoldDB" id="A0A9Q7AF23"/>
<dbReference type="PANTHER" id="PTHR21152">
    <property type="entry name" value="AMINOTRANSFERASE CLASS V"/>
    <property type="match status" value="1"/>
</dbReference>
<evidence type="ECO:0000256" key="3">
    <source>
        <dbReference type="ARBA" id="ARBA00022898"/>
    </source>
</evidence>
<reference evidence="8" key="1">
    <citation type="submission" date="2021-04" db="EMBL/GenBank/DDBJ databases">
        <title>A novel Synergistetes isolate from a pyrite-forming mixed culture.</title>
        <authorList>
            <person name="Bunk B."/>
            <person name="Sproer C."/>
            <person name="Spring S."/>
            <person name="Pester M."/>
        </authorList>
    </citation>
    <scope>NUCLEOTIDE SEQUENCE [LARGE SCALE GENOMIC DNA]</scope>
    <source>
        <strain evidence="8">J.5.4.2-T.3.5.2</strain>
    </source>
</reference>
<protein>
    <submittedName>
        <fullName evidence="7">Alanine--glyoxylate aminotransferase family protein</fullName>
    </submittedName>
</protein>
<dbReference type="PIRSF" id="PIRSF000524">
    <property type="entry name" value="SPT"/>
    <property type="match status" value="1"/>
</dbReference>
<evidence type="ECO:0000313" key="7">
    <source>
        <dbReference type="EMBL" id="QTX33468.1"/>
    </source>
</evidence>
<keyword evidence="7" id="KW-0032">Aminotransferase</keyword>
<keyword evidence="7" id="KW-0808">Transferase</keyword>
<name>A0A9Q7AF23_9BACT</name>
<dbReference type="InterPro" id="IPR000192">
    <property type="entry name" value="Aminotrans_V_dom"/>
</dbReference>
<comment type="cofactor">
    <cofactor evidence="1 5">
        <name>pyridoxal 5'-phosphate</name>
        <dbReference type="ChEBI" id="CHEBI:597326"/>
    </cofactor>
</comment>
<evidence type="ECO:0000256" key="2">
    <source>
        <dbReference type="ARBA" id="ARBA00009236"/>
    </source>
</evidence>
<dbReference type="EMBL" id="CP072943">
    <property type="protein sequence ID" value="QTX33468.1"/>
    <property type="molecule type" value="Genomic_DNA"/>
</dbReference>
<organism evidence="7 8">
    <name type="scientific">Aminithiophilus ramosus</name>
    <dbReference type="NCBI Taxonomy" id="3029084"/>
    <lineage>
        <taxon>Bacteria</taxon>
        <taxon>Thermotogati</taxon>
        <taxon>Synergistota</taxon>
        <taxon>Synergistia</taxon>
        <taxon>Synergistales</taxon>
        <taxon>Aminithiophilaceae</taxon>
        <taxon>Aminithiophilus</taxon>
    </lineage>
</organism>
<feature type="modified residue" description="N6-(pyridoxal phosphate)lysine" evidence="5">
    <location>
        <position position="190"/>
    </location>
</feature>
<proteinExistence type="inferred from homology"/>
<dbReference type="InterPro" id="IPR024169">
    <property type="entry name" value="SP_NH2Trfase/AEP_transaminase"/>
</dbReference>
<keyword evidence="3 5" id="KW-0663">Pyridoxal phosphate</keyword>
<gene>
    <name evidence="7" type="ORF">KAR29_06255</name>
</gene>
<sequence length="381" mass="40862">MAEYLFTPGPVTTSPEVLLAGARPMMSHRGPRFSALLRRLQNRLRDLLDVDGPVLLLPGSGTGALELLSMNLVTPEDRVLSLSCGVFGERFREIVARRGATMAAVDVEPGRAVTVEGLRRALAEHPETTVLLLTHNETSTAVTNDIGALVASLPEEGRPLVLVDAVSSLGAMACHPQRWAVDGLASASQKGLVTPPGLALAWLSPRAWERASAVASPSYFFDAGLHRRFLEKEEPENPYTPPVSLLFSLDEALARMVEEGFVRRFASRRRFASALVAGASALGLVPFVADERARSAGVTALVVPGNRAVELQRALRGLAVEVAGGQKDMKGLLVRVAHYGDEGWPELALVLGALYGAMREVGLACGSAFVERAFEAWEERV</sequence>
<dbReference type="GO" id="GO:0008453">
    <property type="term" value="F:alanine-glyoxylate transaminase activity"/>
    <property type="evidence" value="ECO:0007669"/>
    <property type="project" value="TreeGrafter"/>
</dbReference>
<dbReference type="Pfam" id="PF00266">
    <property type="entry name" value="Aminotran_5"/>
    <property type="match status" value="1"/>
</dbReference>
<evidence type="ECO:0000256" key="1">
    <source>
        <dbReference type="ARBA" id="ARBA00001933"/>
    </source>
</evidence>
<dbReference type="InterPro" id="IPR015422">
    <property type="entry name" value="PyrdxlP-dep_Trfase_small"/>
</dbReference>
<feature type="domain" description="Aminotransferase class V" evidence="6">
    <location>
        <begin position="25"/>
        <end position="328"/>
    </location>
</feature>
<evidence type="ECO:0000313" key="8">
    <source>
        <dbReference type="Proteomes" id="UP000671879"/>
    </source>
</evidence>
<dbReference type="GO" id="GO:0019265">
    <property type="term" value="P:glycine biosynthetic process, by transamination of glyoxylate"/>
    <property type="evidence" value="ECO:0007669"/>
    <property type="project" value="TreeGrafter"/>
</dbReference>
<feature type="binding site" evidence="4">
    <location>
        <position position="335"/>
    </location>
    <ligand>
        <name>substrate</name>
    </ligand>
</feature>
<dbReference type="SUPFAM" id="SSF53383">
    <property type="entry name" value="PLP-dependent transferases"/>
    <property type="match status" value="1"/>
</dbReference>
<dbReference type="Gene3D" id="3.40.640.10">
    <property type="entry name" value="Type I PLP-dependent aspartate aminotransferase-like (Major domain)"/>
    <property type="match status" value="1"/>
</dbReference>
<evidence type="ECO:0000256" key="4">
    <source>
        <dbReference type="PIRSR" id="PIRSR000524-1"/>
    </source>
</evidence>
<evidence type="ECO:0000256" key="5">
    <source>
        <dbReference type="PIRSR" id="PIRSR000524-50"/>
    </source>
</evidence>
<dbReference type="Proteomes" id="UP000671879">
    <property type="component" value="Chromosome"/>
</dbReference>
<keyword evidence="8" id="KW-1185">Reference proteome</keyword>
<dbReference type="InterPro" id="IPR015424">
    <property type="entry name" value="PyrdxlP-dep_Trfase"/>
</dbReference>
<accession>A0A9Q7AF23</accession>
<dbReference type="Gene3D" id="3.90.1150.10">
    <property type="entry name" value="Aspartate Aminotransferase, domain 1"/>
    <property type="match status" value="1"/>
</dbReference>